<dbReference type="EMBL" id="JAEPRB010000129">
    <property type="protein sequence ID" value="KAG2220795.1"/>
    <property type="molecule type" value="Genomic_DNA"/>
</dbReference>
<dbReference type="InterPro" id="IPR032675">
    <property type="entry name" value="LRR_dom_sf"/>
</dbReference>
<organism evidence="2 3">
    <name type="scientific">Circinella minor</name>
    <dbReference type="NCBI Taxonomy" id="1195481"/>
    <lineage>
        <taxon>Eukaryota</taxon>
        <taxon>Fungi</taxon>
        <taxon>Fungi incertae sedis</taxon>
        <taxon>Mucoromycota</taxon>
        <taxon>Mucoromycotina</taxon>
        <taxon>Mucoromycetes</taxon>
        <taxon>Mucorales</taxon>
        <taxon>Lichtheimiaceae</taxon>
        <taxon>Circinella</taxon>
    </lineage>
</organism>
<name>A0A8H7S199_9FUNG</name>
<protein>
    <recommendedName>
        <fullName evidence="1">F-box domain-containing protein</fullName>
    </recommendedName>
</protein>
<dbReference type="Proteomes" id="UP000646827">
    <property type="component" value="Unassembled WGS sequence"/>
</dbReference>
<dbReference type="Pfam" id="PF12937">
    <property type="entry name" value="F-box-like"/>
    <property type="match status" value="1"/>
</dbReference>
<dbReference type="PANTHER" id="PTHR38926:SF72">
    <property type="entry name" value="IM:7136021-RELATED"/>
    <property type="match status" value="1"/>
</dbReference>
<sequence length="663" mass="76553">MVINDHVKINPIIATTTNSTIIENNLTLFNRLTSDIILDIIKFLSQKDCLQCMQVCREWYTILPTFTQELWSTLIIKGTRQSIKQTLWLQFVGDHVQNITFLIWKERDLYHIMQKLIDRNCRYLRFIKFERCNTAKQQKFLPLLKQLGSYTTHLDMEEHGSNVAFLDVFEACPRLTHFTFTNPSIHAYTLHGLYDKEPIATTIATSKISSLQETKNYTSLSLSSSVSSTYNVKQQLQQKWKNKPIHENIISLILDVVLEKHIRLESILRKCPNLRHLVCSNGEITKRSLEEEEEDIFPSYDTTIPDLDDLLSWCPKLHYLEINTDQGYQSNQLCSVFHDFYESDKNGQQHSLNGLQYFMTYEGDDYGAERIGPFLIRNASTLKCVILARSIATITPDQDWSFMFETIPLCPYLDTLVLINITYEDSALVSMLEQCPQLQTLIIRNTLLMPLKLTSILSPLQRLKHLELDSVSLQMDTDDDSGDSPVHLFQQLSKEEPDGYSLEDIWLTNVPEVTDDLLIATTYIPTIKNIRIMLDSRLYRDDGLVLFGQRLCLTAIESLELNRIRLLSFDFLYSLGELPSLKTLCIQATYGMDGKSRHVLVDGPGLAHMLCKSKSLQYVSIEEADVEKGSEISQEQVDIIHKKYDMTPYGRRRPSRLICQRRI</sequence>
<feature type="domain" description="F-box" evidence="1">
    <location>
        <begin position="26"/>
        <end position="74"/>
    </location>
</feature>
<gene>
    <name evidence="2" type="ORF">INT45_012464</name>
</gene>
<dbReference type="Gene3D" id="3.80.10.10">
    <property type="entry name" value="Ribonuclease Inhibitor"/>
    <property type="match status" value="2"/>
</dbReference>
<dbReference type="PROSITE" id="PS50181">
    <property type="entry name" value="FBOX"/>
    <property type="match status" value="1"/>
</dbReference>
<reference evidence="2 3" key="1">
    <citation type="submission" date="2020-12" db="EMBL/GenBank/DDBJ databases">
        <title>Metabolic potential, ecology and presence of endohyphal bacteria is reflected in genomic diversity of Mucoromycotina.</title>
        <authorList>
            <person name="Muszewska A."/>
            <person name="Okrasinska A."/>
            <person name="Steczkiewicz K."/>
            <person name="Drgas O."/>
            <person name="Orlowska M."/>
            <person name="Perlinska-Lenart U."/>
            <person name="Aleksandrzak-Piekarczyk T."/>
            <person name="Szatraj K."/>
            <person name="Zielenkiewicz U."/>
            <person name="Pilsyk S."/>
            <person name="Malc E."/>
            <person name="Mieczkowski P."/>
            <person name="Kruszewska J.S."/>
            <person name="Biernat P."/>
            <person name="Pawlowska J."/>
        </authorList>
    </citation>
    <scope>NUCLEOTIDE SEQUENCE [LARGE SCALE GENOMIC DNA]</scope>
    <source>
        <strain evidence="2 3">CBS 142.35</strain>
    </source>
</reference>
<evidence type="ECO:0000259" key="1">
    <source>
        <dbReference type="PROSITE" id="PS50181"/>
    </source>
</evidence>
<dbReference type="SUPFAM" id="SSF81383">
    <property type="entry name" value="F-box domain"/>
    <property type="match status" value="1"/>
</dbReference>
<dbReference type="OrthoDB" id="2241478at2759"/>
<dbReference type="PANTHER" id="PTHR38926">
    <property type="entry name" value="F-BOX DOMAIN CONTAINING PROTEIN, EXPRESSED"/>
    <property type="match status" value="1"/>
</dbReference>
<evidence type="ECO:0000313" key="2">
    <source>
        <dbReference type="EMBL" id="KAG2220795.1"/>
    </source>
</evidence>
<evidence type="ECO:0000313" key="3">
    <source>
        <dbReference type="Proteomes" id="UP000646827"/>
    </source>
</evidence>
<comment type="caution">
    <text evidence="2">The sequence shown here is derived from an EMBL/GenBank/DDBJ whole genome shotgun (WGS) entry which is preliminary data.</text>
</comment>
<dbReference type="SUPFAM" id="SSF52047">
    <property type="entry name" value="RNI-like"/>
    <property type="match status" value="1"/>
</dbReference>
<dbReference type="InterPro" id="IPR001810">
    <property type="entry name" value="F-box_dom"/>
</dbReference>
<keyword evidence="3" id="KW-1185">Reference proteome</keyword>
<proteinExistence type="predicted"/>
<dbReference type="InterPro" id="IPR036047">
    <property type="entry name" value="F-box-like_dom_sf"/>
</dbReference>
<dbReference type="AlphaFoldDB" id="A0A8H7S199"/>
<accession>A0A8H7S199</accession>